<evidence type="ECO:0000256" key="10">
    <source>
        <dbReference type="ARBA" id="ARBA00024328"/>
    </source>
</evidence>
<evidence type="ECO:0000313" key="15">
    <source>
        <dbReference type="EMBL" id="QEK38694.1"/>
    </source>
</evidence>
<dbReference type="GO" id="GO:0000035">
    <property type="term" value="F:acyl binding"/>
    <property type="evidence" value="ECO:0007669"/>
    <property type="project" value="TreeGrafter"/>
</dbReference>
<feature type="domain" description="Carrier" evidence="14">
    <location>
        <begin position="3"/>
        <end position="77"/>
    </location>
</feature>
<dbReference type="UniPathway" id="UPA00360"/>
<dbReference type="PANTHER" id="PTHR20863:SF28">
    <property type="entry name" value="ACYL CARRIER PROTEIN, MITOCHONDRIAL"/>
    <property type="match status" value="1"/>
</dbReference>
<dbReference type="RefSeq" id="WP_148971815.1">
    <property type="nucleotide sequence ID" value="NZ_CP043316.1"/>
</dbReference>
<protein>
    <recommendedName>
        <fullName evidence="11 12">Acyl carrier protein</fullName>
        <shortName evidence="11">ACP</shortName>
    </recommendedName>
</protein>
<dbReference type="PROSITE" id="PS00012">
    <property type="entry name" value="PHOSPHOPANTETHEINE"/>
    <property type="match status" value="1"/>
</dbReference>
<gene>
    <name evidence="11 15" type="primary">acpP</name>
    <name evidence="15" type="ORF">FZC34_02120</name>
</gene>
<dbReference type="GO" id="GO:0005737">
    <property type="term" value="C:cytoplasm"/>
    <property type="evidence" value="ECO:0007669"/>
    <property type="project" value="UniProtKB-SubCell"/>
</dbReference>
<comment type="PTM">
    <text evidence="13">4'-phosphopantetheine is transferred from CoA to a specific serine of apo-ACP by acpS.</text>
</comment>
<sequence>MNQSIKERVIKILKNFSKKEDVAFDDGTELKDLGLDSLDTVEMVMEVESEFSIQISDDAAAEFKTIGEIVNFITNAK</sequence>
<comment type="subcellular location">
    <subcellularLocation>
        <location evidence="11">Cytoplasm</location>
    </subcellularLocation>
</comment>
<proteinExistence type="inferred from homology"/>
<keyword evidence="2 11" id="KW-0596">Phosphopantetheine</keyword>
<evidence type="ECO:0000256" key="6">
    <source>
        <dbReference type="ARBA" id="ARBA00022946"/>
    </source>
</evidence>
<dbReference type="PANTHER" id="PTHR20863">
    <property type="entry name" value="ACYL CARRIER PROTEIN"/>
    <property type="match status" value="1"/>
</dbReference>
<evidence type="ECO:0000256" key="13">
    <source>
        <dbReference type="RuleBase" id="RU003545"/>
    </source>
</evidence>
<dbReference type="InterPro" id="IPR003231">
    <property type="entry name" value="ACP"/>
</dbReference>
<dbReference type="GO" id="GO:0016020">
    <property type="term" value="C:membrane"/>
    <property type="evidence" value="ECO:0007669"/>
    <property type="project" value="GOC"/>
</dbReference>
<dbReference type="UniPathway" id="UPA00094"/>
<keyword evidence="5 11" id="KW-0276">Fatty acid metabolism</keyword>
<comment type="function">
    <text evidence="11 13">Carrier of the growing fatty acid chain in fatty acid biosynthesis.</text>
</comment>
<evidence type="ECO:0000259" key="14">
    <source>
        <dbReference type="PROSITE" id="PS50075"/>
    </source>
</evidence>
<evidence type="ECO:0000256" key="11">
    <source>
        <dbReference type="HAMAP-Rule" id="MF_01217"/>
    </source>
</evidence>
<evidence type="ECO:0000256" key="8">
    <source>
        <dbReference type="ARBA" id="ARBA00023098"/>
    </source>
</evidence>
<dbReference type="GO" id="GO:0036104">
    <property type="term" value="P:Kdo2-lipid A biosynthetic process"/>
    <property type="evidence" value="ECO:0007669"/>
    <property type="project" value="UniProtKB-UniPathway"/>
</dbReference>
<comment type="similarity">
    <text evidence="11">Belongs to the acyl carrier protein (ACP) family.</text>
</comment>
<keyword evidence="16" id="KW-1185">Reference proteome</keyword>
<dbReference type="EMBL" id="CP043316">
    <property type="protein sequence ID" value="QEK38694.1"/>
    <property type="molecule type" value="Genomic_DNA"/>
</dbReference>
<comment type="pathway">
    <text evidence="11 13">Lipid metabolism; fatty acid biosynthesis.</text>
</comment>
<evidence type="ECO:0000256" key="4">
    <source>
        <dbReference type="ARBA" id="ARBA00022553"/>
    </source>
</evidence>
<keyword evidence="7" id="KW-0249">Electron transport</keyword>
<evidence type="ECO:0000313" key="16">
    <source>
        <dbReference type="Proteomes" id="UP000325004"/>
    </source>
</evidence>
<evidence type="ECO:0000256" key="7">
    <source>
        <dbReference type="ARBA" id="ARBA00022982"/>
    </source>
</evidence>
<keyword evidence="6" id="KW-0809">Transit peptide</keyword>
<dbReference type="Pfam" id="PF00550">
    <property type="entry name" value="PP-binding"/>
    <property type="match status" value="1"/>
</dbReference>
<dbReference type="KEGG" id="cpri:FZC34_02120"/>
<keyword evidence="4 11" id="KW-0597">Phosphoprotein</keyword>
<evidence type="ECO:0000256" key="3">
    <source>
        <dbReference type="ARBA" id="ARBA00022516"/>
    </source>
</evidence>
<dbReference type="NCBIfam" id="TIGR00517">
    <property type="entry name" value="acyl_carrier"/>
    <property type="match status" value="1"/>
</dbReference>
<organism evidence="15 16">
    <name type="scientific">Candidatus Cytomitobacter primus</name>
    <dbReference type="NCBI Taxonomy" id="2066024"/>
    <lineage>
        <taxon>Bacteria</taxon>
        <taxon>Pseudomonadati</taxon>
        <taxon>Pseudomonadota</taxon>
        <taxon>Alphaproteobacteria</taxon>
        <taxon>Holosporales</taxon>
        <taxon>Holosporaceae</taxon>
        <taxon>Candidatus Cytomitobacter</taxon>
    </lineage>
</organism>
<dbReference type="GO" id="GO:0000036">
    <property type="term" value="F:acyl carrier activity"/>
    <property type="evidence" value="ECO:0007669"/>
    <property type="project" value="UniProtKB-UniRule"/>
</dbReference>
<dbReference type="InterPro" id="IPR006162">
    <property type="entry name" value="Ppantetheine_attach_site"/>
</dbReference>
<evidence type="ECO:0000256" key="2">
    <source>
        <dbReference type="ARBA" id="ARBA00022450"/>
    </source>
</evidence>
<evidence type="ECO:0000256" key="12">
    <source>
        <dbReference type="NCBIfam" id="TIGR00517"/>
    </source>
</evidence>
<keyword evidence="3 11" id="KW-0444">Lipid biosynthesis</keyword>
<dbReference type="OrthoDB" id="9804551at2"/>
<keyword evidence="8 11" id="KW-0443">Lipid metabolism</keyword>
<keyword evidence="9 11" id="KW-0275">Fatty acid biosynthesis</keyword>
<dbReference type="HAMAP" id="MF_01217">
    <property type="entry name" value="Acyl_carrier"/>
    <property type="match status" value="1"/>
</dbReference>
<dbReference type="InterPro" id="IPR009081">
    <property type="entry name" value="PP-bd_ACP"/>
</dbReference>
<name>A0A5C0UID1_9PROT</name>
<evidence type="ECO:0000256" key="9">
    <source>
        <dbReference type="ARBA" id="ARBA00023160"/>
    </source>
</evidence>
<feature type="modified residue" description="O-(pantetheine 4'-phosphoryl)serine" evidence="11">
    <location>
        <position position="37"/>
    </location>
</feature>
<accession>A0A5C0UID1</accession>
<comment type="PTM">
    <text evidence="11">4'-phosphopantetheine is transferred from CoA to a specific serine of apo-ACP by AcpS. This modification is essential for activity because fatty acids are bound in thioester linkage to the sulfhydryl of the prosthetic group.</text>
</comment>
<dbReference type="SUPFAM" id="SSF47336">
    <property type="entry name" value="ACP-like"/>
    <property type="match status" value="1"/>
</dbReference>
<dbReference type="PROSITE" id="PS50075">
    <property type="entry name" value="CARRIER"/>
    <property type="match status" value="1"/>
</dbReference>
<dbReference type="Gene3D" id="1.10.1200.10">
    <property type="entry name" value="ACP-like"/>
    <property type="match status" value="1"/>
</dbReference>
<evidence type="ECO:0000256" key="1">
    <source>
        <dbReference type="ARBA" id="ARBA00022448"/>
    </source>
</evidence>
<evidence type="ECO:0000256" key="5">
    <source>
        <dbReference type="ARBA" id="ARBA00022832"/>
    </source>
</evidence>
<comment type="pathway">
    <text evidence="10">Glycolipid biosynthesis; KDO(2)-lipid A biosynthesis.</text>
</comment>
<reference evidence="15 16" key="1">
    <citation type="submission" date="2019-08" db="EMBL/GenBank/DDBJ databases">
        <title>Highly reduced genomes of protist endosymbionts show evolutionary convergence.</title>
        <authorList>
            <person name="George E."/>
            <person name="Husnik F."/>
            <person name="Tashyreva D."/>
            <person name="Prokopchuk G."/>
            <person name="Horak A."/>
            <person name="Kwong W.K."/>
            <person name="Lukes J."/>
            <person name="Keeling P.J."/>
        </authorList>
    </citation>
    <scope>NUCLEOTIDE SEQUENCE [LARGE SCALE GENOMIC DNA]</scope>
    <source>
        <strain evidence="15">1604LC</strain>
    </source>
</reference>
<keyword evidence="1" id="KW-0813">Transport</keyword>
<dbReference type="Proteomes" id="UP000325004">
    <property type="component" value="Chromosome"/>
</dbReference>
<keyword evidence="11" id="KW-0963">Cytoplasm</keyword>
<dbReference type="AlphaFoldDB" id="A0A5C0UID1"/>
<dbReference type="InterPro" id="IPR036736">
    <property type="entry name" value="ACP-like_sf"/>
</dbReference>